<dbReference type="PANTHER" id="PTHR23159:SF31">
    <property type="entry name" value="CENTROSOME-ASSOCIATED PROTEIN CEP250 ISOFORM X1"/>
    <property type="match status" value="1"/>
</dbReference>
<dbReference type="AlphaFoldDB" id="X6LIK2"/>
<dbReference type="OrthoDB" id="10254404at2759"/>
<comment type="caution">
    <text evidence="4">The sequence shown here is derived from an EMBL/GenBank/DDBJ whole genome shotgun (WGS) entry which is preliminary data.</text>
</comment>
<gene>
    <name evidence="4" type="ORF">RFI_36472</name>
</gene>
<keyword evidence="3" id="KW-0472">Membrane</keyword>
<keyword evidence="3" id="KW-1133">Transmembrane helix</keyword>
<evidence type="ECO:0000313" key="5">
    <source>
        <dbReference type="Proteomes" id="UP000023152"/>
    </source>
</evidence>
<dbReference type="OMA" id="RKATEMH"/>
<proteinExistence type="predicted"/>
<keyword evidence="1" id="KW-0175">Coiled coil</keyword>
<feature type="region of interest" description="Disordered" evidence="2">
    <location>
        <begin position="105"/>
        <end position="132"/>
    </location>
</feature>
<organism evidence="4 5">
    <name type="scientific">Reticulomyxa filosa</name>
    <dbReference type="NCBI Taxonomy" id="46433"/>
    <lineage>
        <taxon>Eukaryota</taxon>
        <taxon>Sar</taxon>
        <taxon>Rhizaria</taxon>
        <taxon>Retaria</taxon>
        <taxon>Foraminifera</taxon>
        <taxon>Monothalamids</taxon>
        <taxon>Reticulomyxidae</taxon>
        <taxon>Reticulomyxa</taxon>
    </lineage>
</organism>
<keyword evidence="3" id="KW-0812">Transmembrane</keyword>
<evidence type="ECO:0000256" key="3">
    <source>
        <dbReference type="SAM" id="Phobius"/>
    </source>
</evidence>
<dbReference type="PANTHER" id="PTHR23159">
    <property type="entry name" value="CENTROSOMAL PROTEIN 2"/>
    <property type="match status" value="1"/>
</dbReference>
<dbReference type="EMBL" id="ASPP01039550">
    <property type="protein sequence ID" value="ETO00967.1"/>
    <property type="molecule type" value="Genomic_DNA"/>
</dbReference>
<accession>X6LIK2</accession>
<evidence type="ECO:0000313" key="4">
    <source>
        <dbReference type="EMBL" id="ETO00967.1"/>
    </source>
</evidence>
<feature type="transmembrane region" description="Helical" evidence="3">
    <location>
        <begin position="501"/>
        <end position="526"/>
    </location>
</feature>
<evidence type="ECO:0000256" key="1">
    <source>
        <dbReference type="SAM" id="Coils"/>
    </source>
</evidence>
<feature type="coiled-coil region" evidence="1">
    <location>
        <begin position="337"/>
        <end position="462"/>
    </location>
</feature>
<protein>
    <submittedName>
        <fullName evidence="4">Viral A-type inclusion protein</fullName>
    </submittedName>
</protein>
<evidence type="ECO:0000256" key="2">
    <source>
        <dbReference type="SAM" id="MobiDB-lite"/>
    </source>
</evidence>
<dbReference type="Proteomes" id="UP000023152">
    <property type="component" value="Unassembled WGS sequence"/>
</dbReference>
<name>X6LIK2_RETFI</name>
<sequence length="572" mass="66987">MSRAKIGKSARGNLFTLVRNGNKPAKDFEKETLMDEENYLQSEYITNLQQQIYFLELELQVMKEKQASGRFAGKGLSTNVPLDTHMNSLRDKYVQMEKKYKKKLRKTEEENEELKTENKDLSQKLERETSKTAELTQTITGFDEEKNQMTTTFLTIAKSKVCMHIKKKKKEKLKLEKKIEKIEEKLTEKTQLVEQASEKFRDYRVENNKNLDELKDNIATLRKSVNEITAQKEEAVELRKKVEAENLEFKETITLKEEEISALKASTFQLKDEIHSLQHRVKKLEIDLEQEKELSKKYDETGKNLRKSILELEVSLREEAREKQENKKSAQRWSDTIVSLRHETQSLQQRVKQVTDDLQNAKNELRMLGEEYHRCRELNHDLNEQISQLNEQLANHVNKIKILEDNNLELKKDNFIKTEKLTAIQVNEQSMKAKLDTLTNDKQRLEIELQQSKEKLAVSNTLENINLDEFKNLCSTNLRVADSIRVLMDTIHQPKVSSAQIVMLFFVYLSTITFLGFLGVHFDFYIKENATYKIPQTSTSICYFFVLTDVKSIGKKSTCRKSKCRKCRRLSQ</sequence>
<feature type="compositionally biased region" description="Basic and acidic residues" evidence="2">
    <location>
        <begin position="113"/>
        <end position="131"/>
    </location>
</feature>
<keyword evidence="5" id="KW-1185">Reference proteome</keyword>
<feature type="coiled-coil region" evidence="1">
    <location>
        <begin position="165"/>
        <end position="301"/>
    </location>
</feature>
<reference evidence="4 5" key="1">
    <citation type="journal article" date="2013" name="Curr. Biol.">
        <title>The Genome of the Foraminiferan Reticulomyxa filosa.</title>
        <authorList>
            <person name="Glockner G."/>
            <person name="Hulsmann N."/>
            <person name="Schleicher M."/>
            <person name="Noegel A.A."/>
            <person name="Eichinger L."/>
            <person name="Gallinger C."/>
            <person name="Pawlowski J."/>
            <person name="Sierra R."/>
            <person name="Euteneuer U."/>
            <person name="Pillet L."/>
            <person name="Moustafa A."/>
            <person name="Platzer M."/>
            <person name="Groth M."/>
            <person name="Szafranski K."/>
            <person name="Schliwa M."/>
        </authorList>
    </citation>
    <scope>NUCLEOTIDE SEQUENCE [LARGE SCALE GENOMIC DNA]</scope>
</reference>